<comment type="caution">
    <text evidence="2">The sequence shown here is derived from an EMBL/GenBank/DDBJ whole genome shotgun (WGS) entry which is preliminary data.</text>
</comment>
<dbReference type="PANTHER" id="PTHR33240">
    <property type="entry name" value="OS08G0508500 PROTEIN"/>
    <property type="match status" value="1"/>
</dbReference>
<dbReference type="InterPro" id="IPR021109">
    <property type="entry name" value="Peptidase_aspartic_dom_sf"/>
</dbReference>
<feature type="compositionally biased region" description="Basic residues" evidence="1">
    <location>
        <begin position="1"/>
        <end position="16"/>
    </location>
</feature>
<evidence type="ECO:0000256" key="1">
    <source>
        <dbReference type="SAM" id="MobiDB-lite"/>
    </source>
</evidence>
<dbReference type="PANTHER" id="PTHR33240:SF8">
    <property type="entry name" value="OS03G0439900 PROTEIN"/>
    <property type="match status" value="1"/>
</dbReference>
<organism evidence="2 3">
    <name type="scientific">Solanum tuberosum</name>
    <name type="common">Potato</name>
    <dbReference type="NCBI Taxonomy" id="4113"/>
    <lineage>
        <taxon>Eukaryota</taxon>
        <taxon>Viridiplantae</taxon>
        <taxon>Streptophyta</taxon>
        <taxon>Embryophyta</taxon>
        <taxon>Tracheophyta</taxon>
        <taxon>Spermatophyta</taxon>
        <taxon>Magnoliopsida</taxon>
        <taxon>eudicotyledons</taxon>
        <taxon>Gunneridae</taxon>
        <taxon>Pentapetalae</taxon>
        <taxon>asterids</taxon>
        <taxon>lamiids</taxon>
        <taxon>Solanales</taxon>
        <taxon>Solanaceae</taxon>
        <taxon>Solanoideae</taxon>
        <taxon>Solaneae</taxon>
        <taxon>Solanum</taxon>
    </lineage>
</organism>
<dbReference type="Gene3D" id="2.40.70.10">
    <property type="entry name" value="Acid Proteases"/>
    <property type="match status" value="1"/>
</dbReference>
<evidence type="ECO:0000313" key="2">
    <source>
        <dbReference type="EMBL" id="KAH0755793.1"/>
    </source>
</evidence>
<proteinExistence type="predicted"/>
<feature type="compositionally biased region" description="Low complexity" evidence="1">
    <location>
        <begin position="99"/>
        <end position="112"/>
    </location>
</feature>
<gene>
    <name evidence="2" type="ORF">KY290_026063</name>
</gene>
<dbReference type="EMBL" id="JAIVGD010000018">
    <property type="protein sequence ID" value="KAH0755793.1"/>
    <property type="molecule type" value="Genomic_DNA"/>
</dbReference>
<protein>
    <submittedName>
        <fullName evidence="2">Uncharacterized protein</fullName>
    </submittedName>
</protein>
<reference evidence="2 3" key="1">
    <citation type="journal article" date="2021" name="bioRxiv">
        <title>Chromosome-scale and haplotype-resolved genome assembly of a tetraploid potato cultivar.</title>
        <authorList>
            <person name="Sun H."/>
            <person name="Jiao W.-B."/>
            <person name="Krause K."/>
            <person name="Campoy J.A."/>
            <person name="Goel M."/>
            <person name="Folz-Donahue K."/>
            <person name="Kukat C."/>
            <person name="Huettel B."/>
            <person name="Schneeberger K."/>
        </authorList>
    </citation>
    <scope>NUCLEOTIDE SEQUENCE [LARGE SCALE GENOMIC DNA]</scope>
    <source>
        <strain evidence="2">SolTubOtavaFocal</strain>
        <tissue evidence="2">Leaves</tissue>
    </source>
</reference>
<feature type="region of interest" description="Disordered" evidence="1">
    <location>
        <begin position="1"/>
        <end position="26"/>
    </location>
</feature>
<keyword evidence="3" id="KW-1185">Reference proteome</keyword>
<name>A0ABQ7UVF0_SOLTU</name>
<feature type="compositionally biased region" description="Basic and acidic residues" evidence="1">
    <location>
        <begin position="57"/>
        <end position="78"/>
    </location>
</feature>
<sequence>MVKKLVKQKSIKRPKKAKVEVHHYKKPRHPVTLQEFLPSWLRTKSTQENVEASCFNADKEETIKVSPTDREGTTRESSPEVSPSGEEKATREISSMMYPSSSEKPIEPSSQEAHTCDTKITFTANDLLFGETLHNRPLYMVGHVREKKINRILIDEGSGVNILPIHTLKELGITTEELSESRLLIQGFNQGGQRSIGSIKLEIHMEDLRSSAWMHVIDAKTSYNILLGRPWVHENKIVSSSYYQCLKYLEDGIERKIVADDNPFTKVETHFADAKLYLKSYVVKGTKSNDVKSTKSEKITSIRIDTAVEKVKVDTKELCPNLNEGKTMSSKKNLTSGLRYVPKVKKEEVKSSNLQEDALRGLLFLSDGLMQ</sequence>
<dbReference type="CDD" id="cd00303">
    <property type="entry name" value="retropepsin_like"/>
    <property type="match status" value="1"/>
</dbReference>
<accession>A0ABQ7UVF0</accession>
<feature type="region of interest" description="Disordered" evidence="1">
    <location>
        <begin position="57"/>
        <end position="113"/>
    </location>
</feature>
<evidence type="ECO:0000313" key="3">
    <source>
        <dbReference type="Proteomes" id="UP000826656"/>
    </source>
</evidence>
<dbReference type="Proteomes" id="UP000826656">
    <property type="component" value="Unassembled WGS sequence"/>
</dbReference>